<gene>
    <name evidence="3" type="ORF">ACFSNC_24785</name>
</gene>
<dbReference type="GO" id="GO:0016787">
    <property type="term" value="F:hydrolase activity"/>
    <property type="evidence" value="ECO:0007669"/>
    <property type="project" value="UniProtKB-KW"/>
</dbReference>
<name>A0ABW4Z4Y3_9HYPH</name>
<feature type="domain" description="BD-FAE-like" evidence="2">
    <location>
        <begin position="48"/>
        <end position="149"/>
    </location>
</feature>
<comment type="caution">
    <text evidence="3">The sequence shown here is derived from an EMBL/GenBank/DDBJ whole genome shotgun (WGS) entry which is preliminary data.</text>
</comment>
<dbReference type="EMBL" id="JBHUHD010000004">
    <property type="protein sequence ID" value="MFD2143611.1"/>
    <property type="molecule type" value="Genomic_DNA"/>
</dbReference>
<dbReference type="SUPFAM" id="SSF53474">
    <property type="entry name" value="alpha/beta-Hydrolases"/>
    <property type="match status" value="1"/>
</dbReference>
<dbReference type="Gene3D" id="3.40.50.1820">
    <property type="entry name" value="alpha/beta hydrolase"/>
    <property type="match status" value="1"/>
</dbReference>
<evidence type="ECO:0000256" key="1">
    <source>
        <dbReference type="ARBA" id="ARBA00022801"/>
    </source>
</evidence>
<dbReference type="PANTHER" id="PTHR48081">
    <property type="entry name" value="AB HYDROLASE SUPERFAMILY PROTEIN C4A8.06C"/>
    <property type="match status" value="1"/>
</dbReference>
<dbReference type="RefSeq" id="WP_213351130.1">
    <property type="nucleotide sequence ID" value="NZ_JAHBGB010000003.1"/>
</dbReference>
<dbReference type="InterPro" id="IPR050300">
    <property type="entry name" value="GDXG_lipolytic_enzyme"/>
</dbReference>
<dbReference type="Pfam" id="PF20434">
    <property type="entry name" value="BD-FAE"/>
    <property type="match status" value="1"/>
</dbReference>
<keyword evidence="1 3" id="KW-0378">Hydrolase</keyword>
<sequence>MTDPFRTSDHVPDFDQHVVAYAKRSAATRARLPMLSDIAYGPSPAEKLDIFLPPPHLATGAVHMFVHGGYWRMFAKEDFSFVAETVTAAGAIAVVIDYALMPSVGMATVVAQVRRARDWVLRHIPEHGGDPERFTISGHSAGAHLGALLLDASQPVGVIAGALFLSGIYDLAPLRHSFLREHIDITEDDVERFSPLRIAYGTCPAVSIMVGARETLPFHKQASDFAFHLKHAAIKRDMLTIVGVDHMRIVADLADVDSKVGTALADLVSFA</sequence>
<reference evidence="4" key="1">
    <citation type="journal article" date="2019" name="Int. J. Syst. Evol. Microbiol.">
        <title>The Global Catalogue of Microorganisms (GCM) 10K type strain sequencing project: providing services to taxonomists for standard genome sequencing and annotation.</title>
        <authorList>
            <consortium name="The Broad Institute Genomics Platform"/>
            <consortium name="The Broad Institute Genome Sequencing Center for Infectious Disease"/>
            <person name="Wu L."/>
            <person name="Ma J."/>
        </authorList>
    </citation>
    <scope>NUCLEOTIDE SEQUENCE [LARGE SCALE GENOMIC DNA]</scope>
    <source>
        <strain evidence="4">CCM 7435</strain>
    </source>
</reference>
<organism evidence="3 4">
    <name type="scientific">Ancylobacter oerskovii</name>
    <dbReference type="NCBI Taxonomy" id="459519"/>
    <lineage>
        <taxon>Bacteria</taxon>
        <taxon>Pseudomonadati</taxon>
        <taxon>Pseudomonadota</taxon>
        <taxon>Alphaproteobacteria</taxon>
        <taxon>Hyphomicrobiales</taxon>
        <taxon>Xanthobacteraceae</taxon>
        <taxon>Ancylobacter</taxon>
    </lineage>
</organism>
<dbReference type="InterPro" id="IPR029058">
    <property type="entry name" value="AB_hydrolase_fold"/>
</dbReference>
<dbReference type="Proteomes" id="UP001597299">
    <property type="component" value="Unassembled WGS sequence"/>
</dbReference>
<accession>A0ABW4Z4Y3</accession>
<proteinExistence type="predicted"/>
<dbReference type="InterPro" id="IPR049492">
    <property type="entry name" value="BD-FAE-like_dom"/>
</dbReference>
<dbReference type="PANTHER" id="PTHR48081:SF33">
    <property type="entry name" value="KYNURENINE FORMAMIDASE"/>
    <property type="match status" value="1"/>
</dbReference>
<protein>
    <submittedName>
        <fullName evidence="3">Alpha/beta hydrolase</fullName>
    </submittedName>
</protein>
<evidence type="ECO:0000259" key="2">
    <source>
        <dbReference type="Pfam" id="PF20434"/>
    </source>
</evidence>
<evidence type="ECO:0000313" key="4">
    <source>
        <dbReference type="Proteomes" id="UP001597299"/>
    </source>
</evidence>
<evidence type="ECO:0000313" key="3">
    <source>
        <dbReference type="EMBL" id="MFD2143611.1"/>
    </source>
</evidence>
<keyword evidence="4" id="KW-1185">Reference proteome</keyword>